<accession>A0A6M3IZU8</accession>
<reference evidence="1" key="1">
    <citation type="submission" date="2020-03" db="EMBL/GenBank/DDBJ databases">
        <title>The deep terrestrial virosphere.</title>
        <authorList>
            <person name="Holmfeldt K."/>
            <person name="Nilsson E."/>
            <person name="Simone D."/>
            <person name="Lopez-Fernandez M."/>
            <person name="Wu X."/>
            <person name="de Brujin I."/>
            <person name="Lundin D."/>
            <person name="Andersson A."/>
            <person name="Bertilsson S."/>
            <person name="Dopson M."/>
        </authorList>
    </citation>
    <scope>NUCLEOTIDE SEQUENCE</scope>
    <source>
        <strain evidence="1">MM415B00651</strain>
    </source>
</reference>
<sequence length="136" mass="15927">MEAPKWAQDLVVNTILFVNPDAPLPEIRWRRGSAHSSSGNSKPEYITITAGIARRDAKLVLLHELAHWLLPRIKKTYGRGKWQREFIVCQGHTDEFWDLAWSLYRWAKLPVAYCKQREFTYKAGAKKAYLRSRKEK</sequence>
<gene>
    <name evidence="1" type="ORF">MM415B00651_0008</name>
</gene>
<protein>
    <recommendedName>
        <fullName evidence="2">SprT-like domain-containing protein</fullName>
    </recommendedName>
</protein>
<evidence type="ECO:0008006" key="2">
    <source>
        <dbReference type="Google" id="ProtNLM"/>
    </source>
</evidence>
<name>A0A6M3IZU8_9ZZZZ</name>
<dbReference type="AlphaFoldDB" id="A0A6M3IZU8"/>
<evidence type="ECO:0000313" key="1">
    <source>
        <dbReference type="EMBL" id="QJA63093.1"/>
    </source>
</evidence>
<organism evidence="1">
    <name type="scientific">viral metagenome</name>
    <dbReference type="NCBI Taxonomy" id="1070528"/>
    <lineage>
        <taxon>unclassified sequences</taxon>
        <taxon>metagenomes</taxon>
        <taxon>organismal metagenomes</taxon>
    </lineage>
</organism>
<proteinExistence type="predicted"/>
<dbReference type="EMBL" id="MT141490">
    <property type="protein sequence ID" value="QJA63093.1"/>
    <property type="molecule type" value="Genomic_DNA"/>
</dbReference>